<evidence type="ECO:0000313" key="3">
    <source>
        <dbReference type="Proteomes" id="UP000281393"/>
    </source>
</evidence>
<keyword evidence="1" id="KW-0812">Transmembrane</keyword>
<accession>A0A447JLA5</accession>
<feature type="transmembrane region" description="Helical" evidence="1">
    <location>
        <begin position="69"/>
        <end position="88"/>
    </location>
</feature>
<evidence type="ECO:0000313" key="2">
    <source>
        <dbReference type="EMBL" id="VDY44294.1"/>
    </source>
</evidence>
<dbReference type="AlphaFoldDB" id="A0A447JLA5"/>
<sequence>MRRGAVSALLQSLVTKLDAPDICPLEALVIRGLLGRAAAVATPCEAVVADEEPVTTVTSPSTEESGGGFGLWQVIKIILFIGVVGHVLRRFMH</sequence>
<proteinExistence type="predicted"/>
<protein>
    <submittedName>
        <fullName evidence="2">DnaJ domain-containing protein</fullName>
    </submittedName>
</protein>
<keyword evidence="1" id="KW-1133">Transmembrane helix</keyword>
<evidence type="ECO:0000256" key="1">
    <source>
        <dbReference type="SAM" id="Phobius"/>
    </source>
</evidence>
<dbReference type="EMBL" id="LR133909">
    <property type="protein sequence ID" value="VDY44294.1"/>
    <property type="molecule type" value="Genomic_DNA"/>
</dbReference>
<gene>
    <name evidence="2" type="ORF">NCTC7102_04214</name>
</gene>
<keyword evidence="1" id="KW-0472">Membrane</keyword>
<reference evidence="2 3" key="1">
    <citation type="submission" date="2018-12" db="EMBL/GenBank/DDBJ databases">
        <authorList>
            <consortium name="Pathogen Informatics"/>
        </authorList>
    </citation>
    <scope>NUCLEOTIDE SEQUENCE [LARGE SCALE GENOMIC DNA]</scope>
    <source>
        <strain evidence="2 3">NCTC7102</strain>
    </source>
</reference>
<dbReference type="Proteomes" id="UP000281393">
    <property type="component" value="Chromosome"/>
</dbReference>
<organism evidence="2 3">
    <name type="scientific">Salmonella enterica subsp. enterica serovar Daytona</name>
    <dbReference type="NCBI Taxonomy" id="1962639"/>
    <lineage>
        <taxon>Bacteria</taxon>
        <taxon>Pseudomonadati</taxon>
        <taxon>Pseudomonadota</taxon>
        <taxon>Gammaproteobacteria</taxon>
        <taxon>Enterobacterales</taxon>
        <taxon>Enterobacteriaceae</taxon>
        <taxon>Salmonella</taxon>
    </lineage>
</organism>
<name>A0A447JLA5_SALET</name>